<evidence type="ECO:0000313" key="1">
    <source>
        <dbReference type="EMBL" id="PWN51673.1"/>
    </source>
</evidence>
<protein>
    <submittedName>
        <fullName evidence="1">Uncharacterized protein</fullName>
    </submittedName>
</protein>
<sequence length="592" mass="68001">MAKAFIVRAAVRASSKRLNCSNSASPLLVLRNLNSSLGSGTVSSCLKNEELGNGRGRRFSTAFNPRQAVVNDSAVPPPSSSSTSPEGEVTVSEVSNESTTSGRKRRRARQFNEKEKAAYLLKWEWYPVTGSPHRAALEEAIKQGTGFPSWLNSDYEMVKSYRSARSRLWIPNSKEASVLEDQGTVVEDVEVWLEDKLEKHRESIVAESQGDEASSAVIEWDMLDNEKQLDVVLKPLWKKLSLKEREDAMLRARFECIWRLGWRHGYSSGYPRPYKRTEDGKVDEVAHLPENFGKRGKEGLEASRKLLQGERERAWQDWSEMTPRQRISEEKEAWKQRDRSQIYLDDSPYSTILGVAAPRWYPVAERVGKLCFLPNVVVKLVKNHTPEGQAYDPFKATFRVPLSMHKHALRSYLLSIYGLKTTWARSSVYRSTVTRDMRTGKKITGSGRTWKKVEVGLLEPFLFPEVSPEFLKEHMQTSELDHERARVYLKFTKTSRWRSKKPVEQYEQEVTKAEAKQFHGLSTYSLNQEDLAKVEKMPRVAIRTTGIPSDNHGKILQLLNQKREVKEKAVRELMEKYKRENAEFIKKQQQEA</sequence>
<evidence type="ECO:0000313" key="2">
    <source>
        <dbReference type="Proteomes" id="UP000245626"/>
    </source>
</evidence>
<organism evidence="1 2">
    <name type="scientific">Violaceomyces palustris</name>
    <dbReference type="NCBI Taxonomy" id="1673888"/>
    <lineage>
        <taxon>Eukaryota</taxon>
        <taxon>Fungi</taxon>
        <taxon>Dikarya</taxon>
        <taxon>Basidiomycota</taxon>
        <taxon>Ustilaginomycotina</taxon>
        <taxon>Ustilaginomycetes</taxon>
        <taxon>Violaceomycetales</taxon>
        <taxon>Violaceomycetaceae</taxon>
        <taxon>Violaceomyces</taxon>
    </lineage>
</organism>
<keyword evidence="2" id="KW-1185">Reference proteome</keyword>
<accession>A0ACD0P0Q5</accession>
<gene>
    <name evidence="1" type="ORF">IE53DRAFT_385973</name>
</gene>
<proteinExistence type="predicted"/>
<dbReference type="EMBL" id="KZ819826">
    <property type="protein sequence ID" value="PWN51673.1"/>
    <property type="molecule type" value="Genomic_DNA"/>
</dbReference>
<dbReference type="Proteomes" id="UP000245626">
    <property type="component" value="Unassembled WGS sequence"/>
</dbReference>
<name>A0ACD0P0Q5_9BASI</name>
<reference evidence="1 2" key="1">
    <citation type="journal article" date="2018" name="Mol. Biol. Evol.">
        <title>Broad Genomic Sampling Reveals a Smut Pathogenic Ancestry of the Fungal Clade Ustilaginomycotina.</title>
        <authorList>
            <person name="Kijpornyongpan T."/>
            <person name="Mondo S.J."/>
            <person name="Barry K."/>
            <person name="Sandor L."/>
            <person name="Lee J."/>
            <person name="Lipzen A."/>
            <person name="Pangilinan J."/>
            <person name="LaButti K."/>
            <person name="Hainaut M."/>
            <person name="Henrissat B."/>
            <person name="Grigoriev I.V."/>
            <person name="Spatafora J.W."/>
            <person name="Aime M.C."/>
        </authorList>
    </citation>
    <scope>NUCLEOTIDE SEQUENCE [LARGE SCALE GENOMIC DNA]</scope>
    <source>
        <strain evidence="1 2">SA 807</strain>
    </source>
</reference>